<reference evidence="7 8" key="1">
    <citation type="submission" date="2015-09" db="EMBL/GenBank/DDBJ databases">
        <title>Sorangium comparison.</title>
        <authorList>
            <person name="Zaburannyi N."/>
            <person name="Bunk B."/>
            <person name="Overmann J."/>
            <person name="Mueller R."/>
        </authorList>
    </citation>
    <scope>NUCLEOTIDE SEQUENCE [LARGE SCALE GENOMIC DNA]</scope>
    <source>
        <strain evidence="7 8">So ce26</strain>
    </source>
</reference>
<comment type="subcellular location">
    <subcellularLocation>
        <location evidence="1">Secreted</location>
    </subcellularLocation>
</comment>
<dbReference type="SUPFAM" id="SSF69279">
    <property type="entry name" value="Phage tail proteins"/>
    <property type="match status" value="2"/>
</dbReference>
<dbReference type="RefSeq" id="WP_104981024.1">
    <property type="nucleotide sequence ID" value="NZ_CP012673.1"/>
</dbReference>
<dbReference type="SUPFAM" id="SSF69349">
    <property type="entry name" value="Phage fibre proteins"/>
    <property type="match status" value="2"/>
</dbReference>
<dbReference type="Pfam" id="PF22178">
    <property type="entry name" value="Gp5_trimer_C"/>
    <property type="match status" value="1"/>
</dbReference>
<dbReference type="Gene3D" id="3.55.50.10">
    <property type="entry name" value="Baseplate protein-like domains"/>
    <property type="match status" value="1"/>
</dbReference>
<evidence type="ECO:0000313" key="8">
    <source>
        <dbReference type="Proteomes" id="UP000238348"/>
    </source>
</evidence>
<feature type="domain" description="Gp5/Type VI secretion system Vgr C-terminal trimerisation" evidence="6">
    <location>
        <begin position="468"/>
        <end position="578"/>
    </location>
</feature>
<evidence type="ECO:0000256" key="1">
    <source>
        <dbReference type="ARBA" id="ARBA00004613"/>
    </source>
</evidence>
<dbReference type="EMBL" id="CP012673">
    <property type="protein sequence ID" value="AUX42167.1"/>
    <property type="molecule type" value="Genomic_DNA"/>
</dbReference>
<evidence type="ECO:0000256" key="4">
    <source>
        <dbReference type="SAM" id="MobiDB-lite"/>
    </source>
</evidence>
<feature type="compositionally biased region" description="Gly residues" evidence="4">
    <location>
        <begin position="677"/>
        <end position="707"/>
    </location>
</feature>
<sequence length="933" mass="96942">MARETVAQFTIADVPAARVLRFECAHEAGRPLVLDVEVILYAYEEPDAMIGKGARLFFGAPGEAPRVVAGVVEAVTTIGSTEVGMEVPGARYALRVVSCLALLARSVDSRIFQDMTAQEIVTQVLADHGIDRIAWRLSGECPKREYCVQYQESALAFVSRLLEHEGIYSFVEVDDDGELLVFDDDSTVAAPIPGDPALPFRRRTGLSAADERDAIYAIREQERVRSGKFVLRDYDFKRPQLDLTATAEAGEHAELERYDYPGGYVEPSEGERLAQIRLEEEHVERRTVAIDAVCPRLAVGHTIAITDAGELDGEYFLFAVTHTFVHSGEDDEGQGSAPRSRARARLVPASVKYRPRRVTPIPIIEGPQTARVVAPAGAQPEAIHTDEHGRCKVKFHWDRSDVNDDKASCWIRVAQLQTSGSMMLPRIGWEVIVEFLEGNPDRPLVTGRLYNGVFMPPYALPEGKTRTAIRTASTPGGGGANEIRFEDKAGAEEIMMHAQYDMKTVAANNAKKTIGNNETSVVGNNASLEVGGNQTTKITKGSSNTVGANQSIDVGGNRNLEVNAVSALTAKGNATTTVGGNQFEMDGNPLEAMLALAAQTAVQFASVMANNAISAIQGQVDGAINQVMGPINALNQQVQGVSGAMRAVAGGDMSGMPAMIAGASGIPGASQLAASMGGGGGGGGGGASRAGPPGRGGGGGGAPGGSGPPNMLASIASNVAHSSLAGRVFVQPQALAGALGLDSGGGGGESMANAAGPEGNVDGVDATDREKGPGHSTAKVAGTHGETVGSMKVVAAVQDIDNNVTGKKTLDVGAATVQVAFGSYAESVTGSKTEKATGLIVLSNAGESETIAGSRTAMVGGAVVDKLKGSHVVQAVGPATFIGAFHKVEAKGAIVFKCGGSEVVIDGGGVTITSPMVAFLAPKIQLPKKVSEV</sequence>
<accession>A0A2L0ES80</accession>
<proteinExistence type="inferred from homology"/>
<dbReference type="NCBIfam" id="TIGR01646">
    <property type="entry name" value="vgr_GE"/>
    <property type="match status" value="1"/>
</dbReference>
<dbReference type="OrthoDB" id="5482463at2"/>
<comment type="similarity">
    <text evidence="2">Belongs to the VgrG protein family.</text>
</comment>
<dbReference type="InterPro" id="IPR054030">
    <property type="entry name" value="Gp5_Vgr_C"/>
</dbReference>
<dbReference type="PANTHER" id="PTHR32305:SF15">
    <property type="entry name" value="PROTEIN RHSA-RELATED"/>
    <property type="match status" value="1"/>
</dbReference>
<evidence type="ECO:0000256" key="3">
    <source>
        <dbReference type="ARBA" id="ARBA00022525"/>
    </source>
</evidence>
<dbReference type="Gene3D" id="2.40.50.230">
    <property type="entry name" value="Gp5 N-terminal domain"/>
    <property type="match status" value="1"/>
</dbReference>
<feature type="domain" description="Gp5/Type VI secretion system Vgr protein OB-fold" evidence="5">
    <location>
        <begin position="386"/>
        <end position="450"/>
    </location>
</feature>
<keyword evidence="3" id="KW-0964">Secreted</keyword>
<dbReference type="NCBIfam" id="TIGR03361">
    <property type="entry name" value="VI_Rhs_Vgr"/>
    <property type="match status" value="1"/>
</dbReference>
<dbReference type="InterPro" id="IPR037026">
    <property type="entry name" value="Vgr_OB-fold_dom_sf"/>
</dbReference>
<dbReference type="SUPFAM" id="SSF69255">
    <property type="entry name" value="gp5 N-terminal domain-like"/>
    <property type="match status" value="1"/>
</dbReference>
<gene>
    <name evidence="7" type="ORF">SOCE26_035940</name>
</gene>
<organism evidence="7 8">
    <name type="scientific">Sorangium cellulosum</name>
    <name type="common">Polyangium cellulosum</name>
    <dbReference type="NCBI Taxonomy" id="56"/>
    <lineage>
        <taxon>Bacteria</taxon>
        <taxon>Pseudomonadati</taxon>
        <taxon>Myxococcota</taxon>
        <taxon>Polyangia</taxon>
        <taxon>Polyangiales</taxon>
        <taxon>Polyangiaceae</taxon>
        <taxon>Sorangium</taxon>
    </lineage>
</organism>
<evidence type="ECO:0000259" key="5">
    <source>
        <dbReference type="Pfam" id="PF04717"/>
    </source>
</evidence>
<dbReference type="Pfam" id="PF05954">
    <property type="entry name" value="Phage_GPD"/>
    <property type="match status" value="1"/>
</dbReference>
<feature type="region of interest" description="Disordered" evidence="4">
    <location>
        <begin position="745"/>
        <end position="785"/>
    </location>
</feature>
<dbReference type="InterPro" id="IPR050708">
    <property type="entry name" value="T6SS_VgrG/RHS"/>
</dbReference>
<dbReference type="Pfam" id="PF04717">
    <property type="entry name" value="Phage_base_V"/>
    <property type="match status" value="1"/>
</dbReference>
<name>A0A2L0ES80_SORCE</name>
<dbReference type="InterPro" id="IPR017847">
    <property type="entry name" value="T6SS_RhsGE_Vgr_subset"/>
</dbReference>
<evidence type="ECO:0000256" key="2">
    <source>
        <dbReference type="ARBA" id="ARBA00005558"/>
    </source>
</evidence>
<dbReference type="InterPro" id="IPR006533">
    <property type="entry name" value="T6SS_Vgr_RhsGE"/>
</dbReference>
<dbReference type="Gene3D" id="4.10.220.110">
    <property type="match status" value="1"/>
</dbReference>
<dbReference type="Gene3D" id="2.30.110.50">
    <property type="match status" value="1"/>
</dbReference>
<dbReference type="InterPro" id="IPR006531">
    <property type="entry name" value="Gp5/Vgr_OB"/>
</dbReference>
<evidence type="ECO:0000313" key="7">
    <source>
        <dbReference type="EMBL" id="AUX42167.1"/>
    </source>
</evidence>
<dbReference type="AlphaFoldDB" id="A0A2L0ES80"/>
<protein>
    <submittedName>
        <fullName evidence="7">Uncharacterized protein</fullName>
    </submittedName>
</protein>
<evidence type="ECO:0000259" key="6">
    <source>
        <dbReference type="Pfam" id="PF22178"/>
    </source>
</evidence>
<dbReference type="Proteomes" id="UP000238348">
    <property type="component" value="Chromosome"/>
</dbReference>
<feature type="region of interest" description="Disordered" evidence="4">
    <location>
        <begin position="677"/>
        <end position="709"/>
    </location>
</feature>
<dbReference type="PANTHER" id="PTHR32305">
    <property type="match status" value="1"/>
</dbReference>
<dbReference type="GO" id="GO:0005576">
    <property type="term" value="C:extracellular region"/>
    <property type="evidence" value="ECO:0007669"/>
    <property type="project" value="UniProtKB-SubCell"/>
</dbReference>